<evidence type="ECO:0000256" key="1">
    <source>
        <dbReference type="SAM" id="Phobius"/>
    </source>
</evidence>
<dbReference type="Proteomes" id="UP001197214">
    <property type="component" value="Unassembled WGS sequence"/>
</dbReference>
<sequence>MMAIGCLFPVLFFLGGAVLGGVLGGQQGSIWGAVAGLIIGLGIPTAMLIGMRSRHKH</sequence>
<reference evidence="2 3" key="1">
    <citation type="submission" date="2021-07" db="EMBL/GenBank/DDBJ databases">
        <title>Stakelama flava sp. nov., a novel endophytic bacterium isolated from branch of Kandelia candel.</title>
        <authorList>
            <person name="Tuo L."/>
        </authorList>
    </citation>
    <scope>NUCLEOTIDE SEQUENCE [LARGE SCALE GENOMIC DNA]</scope>
    <source>
        <strain evidence="2 3">CBK3Z-3</strain>
    </source>
</reference>
<dbReference type="EMBL" id="JAHWZX010000004">
    <property type="protein sequence ID" value="MBW4330522.1"/>
    <property type="molecule type" value="Genomic_DNA"/>
</dbReference>
<keyword evidence="1" id="KW-0812">Transmembrane</keyword>
<name>A0ABS6XJZ8_9SPHN</name>
<keyword evidence="1" id="KW-1133">Transmembrane helix</keyword>
<accession>A0ABS6XJZ8</accession>
<evidence type="ECO:0008006" key="4">
    <source>
        <dbReference type="Google" id="ProtNLM"/>
    </source>
</evidence>
<protein>
    <recommendedName>
        <fullName evidence="4">SoxR reducing system RseC family protein</fullName>
    </recommendedName>
</protein>
<comment type="caution">
    <text evidence="2">The sequence shown here is derived from an EMBL/GenBank/DDBJ whole genome shotgun (WGS) entry which is preliminary data.</text>
</comment>
<keyword evidence="1" id="KW-0472">Membrane</keyword>
<feature type="transmembrane region" description="Helical" evidence="1">
    <location>
        <begin position="30"/>
        <end position="51"/>
    </location>
</feature>
<dbReference type="RefSeq" id="WP_219237620.1">
    <property type="nucleotide sequence ID" value="NZ_JAHWZX010000004.1"/>
</dbReference>
<evidence type="ECO:0000313" key="2">
    <source>
        <dbReference type="EMBL" id="MBW4330522.1"/>
    </source>
</evidence>
<evidence type="ECO:0000313" key="3">
    <source>
        <dbReference type="Proteomes" id="UP001197214"/>
    </source>
</evidence>
<keyword evidence="3" id="KW-1185">Reference proteome</keyword>
<gene>
    <name evidence="2" type="ORF">KY084_06490</name>
</gene>
<organism evidence="2 3">
    <name type="scientific">Stakelama flava</name>
    <dbReference type="NCBI Taxonomy" id="2860338"/>
    <lineage>
        <taxon>Bacteria</taxon>
        <taxon>Pseudomonadati</taxon>
        <taxon>Pseudomonadota</taxon>
        <taxon>Alphaproteobacteria</taxon>
        <taxon>Sphingomonadales</taxon>
        <taxon>Sphingomonadaceae</taxon>
        <taxon>Stakelama</taxon>
    </lineage>
</organism>
<proteinExistence type="predicted"/>